<organism evidence="2 3">
    <name type="scientific">Friedmanniomyces endolithicus</name>
    <dbReference type="NCBI Taxonomy" id="329885"/>
    <lineage>
        <taxon>Eukaryota</taxon>
        <taxon>Fungi</taxon>
        <taxon>Dikarya</taxon>
        <taxon>Ascomycota</taxon>
        <taxon>Pezizomycotina</taxon>
        <taxon>Dothideomycetes</taxon>
        <taxon>Dothideomycetidae</taxon>
        <taxon>Mycosphaerellales</taxon>
        <taxon>Teratosphaeriaceae</taxon>
        <taxon>Friedmanniomyces</taxon>
    </lineage>
</organism>
<evidence type="ECO:0000313" key="3">
    <source>
        <dbReference type="Proteomes" id="UP000310066"/>
    </source>
</evidence>
<reference evidence="2 3" key="1">
    <citation type="submission" date="2017-03" db="EMBL/GenBank/DDBJ databases">
        <title>Genomes of endolithic fungi from Antarctica.</title>
        <authorList>
            <person name="Coleine C."/>
            <person name="Masonjones S."/>
            <person name="Stajich J.E."/>
        </authorList>
    </citation>
    <scope>NUCLEOTIDE SEQUENCE [LARGE SCALE GENOMIC DNA]</scope>
    <source>
        <strain evidence="2 3">CCFEE 5311</strain>
    </source>
</reference>
<name>A0A4U0VJF7_9PEZI</name>
<feature type="region of interest" description="Disordered" evidence="1">
    <location>
        <begin position="148"/>
        <end position="191"/>
    </location>
</feature>
<dbReference type="OrthoDB" id="3912510at2759"/>
<feature type="region of interest" description="Disordered" evidence="1">
    <location>
        <begin position="1"/>
        <end position="122"/>
    </location>
</feature>
<feature type="compositionally biased region" description="Basic and acidic residues" evidence="1">
    <location>
        <begin position="111"/>
        <end position="122"/>
    </location>
</feature>
<dbReference type="EMBL" id="NAJP01000001">
    <property type="protein sequence ID" value="TKA49387.1"/>
    <property type="molecule type" value="Genomic_DNA"/>
</dbReference>
<evidence type="ECO:0000256" key="1">
    <source>
        <dbReference type="SAM" id="MobiDB-lite"/>
    </source>
</evidence>
<accession>A0A4U0VJF7</accession>
<feature type="compositionally biased region" description="Pro residues" evidence="1">
    <location>
        <begin position="47"/>
        <end position="57"/>
    </location>
</feature>
<proteinExistence type="predicted"/>
<dbReference type="AlphaFoldDB" id="A0A4U0VJF7"/>
<dbReference type="Proteomes" id="UP000310066">
    <property type="component" value="Unassembled WGS sequence"/>
</dbReference>
<evidence type="ECO:0000313" key="2">
    <source>
        <dbReference type="EMBL" id="TKA49387.1"/>
    </source>
</evidence>
<gene>
    <name evidence="2" type="ORF">B0A54_00053</name>
</gene>
<protein>
    <submittedName>
        <fullName evidence="2">Uncharacterized protein</fullName>
    </submittedName>
</protein>
<sequence>MSSFNPYVEDHTDAFDPGPAFEHGPGMMGPPLRPTDFDAQAIRGLTPPTPSHSPPIHPRIDGPPHITEPFSNDLYDEFAHDHAGPASPRSSAFDPGPSYAARSPSAGGGHEGAEFSAAERRSGEPFGLDQVREGSVFHRAFVREGFAGDYFPAGEGGTVAPGDLALEGEEEEGRRERDGLAGGYGSGWSGH</sequence>
<feature type="compositionally biased region" description="Gly residues" evidence="1">
    <location>
        <begin position="180"/>
        <end position="191"/>
    </location>
</feature>
<comment type="caution">
    <text evidence="2">The sequence shown here is derived from an EMBL/GenBank/DDBJ whole genome shotgun (WGS) entry which is preliminary data.</text>
</comment>